<feature type="coiled-coil region" evidence="1">
    <location>
        <begin position="473"/>
        <end position="504"/>
    </location>
</feature>
<evidence type="ECO:0000313" key="3">
    <source>
        <dbReference type="EMBL" id="EAY16435.1"/>
    </source>
</evidence>
<name>A2DT28_TRIV3</name>
<feature type="compositionally biased region" description="Polar residues" evidence="2">
    <location>
        <begin position="266"/>
        <end position="277"/>
    </location>
</feature>
<evidence type="ECO:0000256" key="1">
    <source>
        <dbReference type="SAM" id="Coils"/>
    </source>
</evidence>
<dbReference type="SMR" id="A2DT28"/>
<reference evidence="3" key="2">
    <citation type="journal article" date="2007" name="Science">
        <title>Draft genome sequence of the sexually transmitted pathogen Trichomonas vaginalis.</title>
        <authorList>
            <person name="Carlton J.M."/>
            <person name="Hirt R.P."/>
            <person name="Silva J.C."/>
            <person name="Delcher A.L."/>
            <person name="Schatz M."/>
            <person name="Zhao Q."/>
            <person name="Wortman J.R."/>
            <person name="Bidwell S.L."/>
            <person name="Alsmark U.C.M."/>
            <person name="Besteiro S."/>
            <person name="Sicheritz-Ponten T."/>
            <person name="Noel C.J."/>
            <person name="Dacks J.B."/>
            <person name="Foster P.G."/>
            <person name="Simillion C."/>
            <person name="Van de Peer Y."/>
            <person name="Miranda-Saavedra D."/>
            <person name="Barton G.J."/>
            <person name="Westrop G.D."/>
            <person name="Mueller S."/>
            <person name="Dessi D."/>
            <person name="Fiori P.L."/>
            <person name="Ren Q."/>
            <person name="Paulsen I."/>
            <person name="Zhang H."/>
            <person name="Bastida-Corcuera F.D."/>
            <person name="Simoes-Barbosa A."/>
            <person name="Brown M.T."/>
            <person name="Hayes R.D."/>
            <person name="Mukherjee M."/>
            <person name="Okumura C.Y."/>
            <person name="Schneider R."/>
            <person name="Smith A.J."/>
            <person name="Vanacova S."/>
            <person name="Villalvazo M."/>
            <person name="Haas B.J."/>
            <person name="Pertea M."/>
            <person name="Feldblyum T.V."/>
            <person name="Utterback T.R."/>
            <person name="Shu C.L."/>
            <person name="Osoegawa K."/>
            <person name="de Jong P.J."/>
            <person name="Hrdy I."/>
            <person name="Horvathova L."/>
            <person name="Zubacova Z."/>
            <person name="Dolezal P."/>
            <person name="Malik S.B."/>
            <person name="Logsdon J.M. Jr."/>
            <person name="Henze K."/>
            <person name="Gupta A."/>
            <person name="Wang C.C."/>
            <person name="Dunne R.L."/>
            <person name="Upcroft J.A."/>
            <person name="Upcroft P."/>
            <person name="White O."/>
            <person name="Salzberg S.L."/>
            <person name="Tang P."/>
            <person name="Chiu C.-H."/>
            <person name="Lee Y.-S."/>
            <person name="Embley T.M."/>
            <person name="Coombs G.H."/>
            <person name="Mottram J.C."/>
            <person name="Tachezy J."/>
            <person name="Fraser-Liggett C.M."/>
            <person name="Johnson P.J."/>
        </authorList>
    </citation>
    <scope>NUCLEOTIDE SEQUENCE [LARGE SCALE GENOMIC DNA]</scope>
    <source>
        <strain evidence="3">G3</strain>
    </source>
</reference>
<proteinExistence type="predicted"/>
<dbReference type="KEGG" id="tva:4774445"/>
<protein>
    <submittedName>
        <fullName evidence="3">Uncharacterized protein</fullName>
    </submittedName>
</protein>
<dbReference type="PANTHER" id="PTHR47026">
    <property type="entry name" value="PIGMENTOSA GTPASE REGULATOR-LIKE PROTEIN, PUTATIVE-RELATED"/>
    <property type="match status" value="1"/>
</dbReference>
<keyword evidence="1" id="KW-0175">Coiled coil</keyword>
<gene>
    <name evidence="3" type="ORF">TVAG_004660</name>
</gene>
<dbReference type="AlphaFoldDB" id="A2DT28"/>
<feature type="region of interest" description="Disordered" evidence="2">
    <location>
        <begin position="1"/>
        <end position="317"/>
    </location>
</feature>
<feature type="compositionally biased region" description="Low complexity" evidence="2">
    <location>
        <begin position="162"/>
        <end position="175"/>
    </location>
</feature>
<dbReference type="RefSeq" id="XP_001328658.1">
    <property type="nucleotide sequence ID" value="XM_001328623.1"/>
</dbReference>
<dbReference type="InParanoid" id="A2DT28"/>
<keyword evidence="4" id="KW-1185">Reference proteome</keyword>
<dbReference type="EMBL" id="DS113242">
    <property type="protein sequence ID" value="EAY16435.1"/>
    <property type="molecule type" value="Genomic_DNA"/>
</dbReference>
<feature type="compositionally biased region" description="Basic and acidic residues" evidence="2">
    <location>
        <begin position="9"/>
        <end position="22"/>
    </location>
</feature>
<evidence type="ECO:0000313" key="4">
    <source>
        <dbReference type="Proteomes" id="UP000001542"/>
    </source>
</evidence>
<organism evidence="3 4">
    <name type="scientific">Trichomonas vaginalis (strain ATCC PRA-98 / G3)</name>
    <dbReference type="NCBI Taxonomy" id="412133"/>
    <lineage>
        <taxon>Eukaryota</taxon>
        <taxon>Metamonada</taxon>
        <taxon>Parabasalia</taxon>
        <taxon>Trichomonadida</taxon>
        <taxon>Trichomonadidae</taxon>
        <taxon>Trichomonas</taxon>
    </lineage>
</organism>
<feature type="compositionally biased region" description="Basic and acidic residues" evidence="2">
    <location>
        <begin position="209"/>
        <end position="224"/>
    </location>
</feature>
<feature type="compositionally biased region" description="Basic and acidic residues" evidence="2">
    <location>
        <begin position="233"/>
        <end position="255"/>
    </location>
</feature>
<evidence type="ECO:0000256" key="2">
    <source>
        <dbReference type="SAM" id="MobiDB-lite"/>
    </source>
</evidence>
<dbReference type="Proteomes" id="UP000001542">
    <property type="component" value="Unassembled WGS sequence"/>
</dbReference>
<dbReference type="VEuPathDB" id="TrichDB:TVAGG3_0648880"/>
<reference evidence="3" key="1">
    <citation type="submission" date="2006-10" db="EMBL/GenBank/DDBJ databases">
        <authorList>
            <person name="Amadeo P."/>
            <person name="Zhao Q."/>
            <person name="Wortman J."/>
            <person name="Fraser-Liggett C."/>
            <person name="Carlton J."/>
        </authorList>
    </citation>
    <scope>NUCLEOTIDE SEQUENCE</scope>
    <source>
        <strain evidence="3">G3</strain>
    </source>
</reference>
<dbReference type="PANTHER" id="PTHR47026:SF2">
    <property type="entry name" value="FLAGELLAR ASSOCIATED PROTEIN"/>
    <property type="match status" value="1"/>
</dbReference>
<feature type="compositionally biased region" description="Polar residues" evidence="2">
    <location>
        <begin position="128"/>
        <end position="143"/>
    </location>
</feature>
<feature type="compositionally biased region" description="Polar residues" evidence="2">
    <location>
        <begin position="101"/>
        <end position="119"/>
    </location>
</feature>
<feature type="compositionally biased region" description="Polar residues" evidence="2">
    <location>
        <begin position="23"/>
        <end position="45"/>
    </location>
</feature>
<feature type="compositionally biased region" description="Low complexity" evidence="2">
    <location>
        <begin position="61"/>
        <end position="77"/>
    </location>
</feature>
<sequence length="727" mass="83293">MTDGTENAVSDHSDNAELKNESTPDLSGILSSSSEINPETNQNNDPGEAESSLVKGITVDNNTNQENNPQENNQKPTLSLSNAILEKLNEEKPPENNENPQANEITPQKIFENSDSDSNPPKIPDLMNDNQSTSTMQYSNSSETVEKSEIQNNVLTEEEKTATNTENTQNTAENNDTNKELGPLSSIIHDKIDDSPLFHTEANTQPNTPHEENKTDDSTPKPENQENLQDNSIKSEEEQKTDQQNDPKPVSKLDLKSSLNLDFAKLSNQQRSQTTLASDRKGKTSRPFVTRKEEKPQIALSSPKKKRSLAEQLEASERLAQCKKYPEPQHNRIMEHAQTSRKPRPKTMLYNDHKRTNHETELKAPPEFIEMITGTPLKKEDPPNLLSIKNKEKESKVSSEEVIKMTDRILSGQKLNLYDPATIADIINELSNRRIQALRDQDYEKSKKMEQVVSSLRIDYRKRDRDLFYQDYVDDIKQRYDEAKENLKNTDQDWKNKLKQYDEMCLEELKALQEKQAGQNADLEEYWKSDEAYRKFNKKSPHLLLALQNQKNYALTGDLTGAAFLQRITRKLEAQEVEERATEMQLSYDRDKASLINSQKNEITNLKQFHEVQRHRLVKQYNNEMEICRSRIKTLEKMVEESSDFDKFCAKKFKKGADFVVPMSATINGGTDIPTCGKMRAMPRNKNILKSFRESVVSSPLQLPGVKMSKQTLRVIDKKPKKKQPEF</sequence>
<accession>A2DT28</accession>
<dbReference type="VEuPathDB" id="TrichDB:TVAG_004660"/>